<evidence type="ECO:0000256" key="1">
    <source>
        <dbReference type="ARBA" id="ARBA00007964"/>
    </source>
</evidence>
<keyword evidence="5" id="KW-1185">Reference proteome</keyword>
<name>A0ABQ4BIW2_9ACTN</name>
<accession>A0ABQ4BIW2</accession>
<dbReference type="InterPro" id="IPR046826">
    <property type="entry name" value="PDH_N"/>
</dbReference>
<sequence length="291" mass="29968">MNTVEQAVIIGTGLVGTSVGLALRRAGVRVWLRDRDSRAVAEAVRLGAGHPLPATARPSVDLAVLAVPPAAVGEVLRDAQREGLAKHYTDVASVKAPIIVAAAGHGCDMRSFVPGHPMAGSEQSGPGAARADLFVGRTWALCPTAAVRPEAVATARALAELTGAAPTELSAEAHDRAAAIISHLPHLVSSALAAQLRTADSTALRLAGAGLRDVTRIAGGNVPLWLDILSQNADPVADTVDDLIEDLRHVAAELRSRAAIADSNASPAPALASLLDRGNDGRQRLMAERSS</sequence>
<dbReference type="Gene3D" id="1.10.3660.10">
    <property type="entry name" value="6-phosphogluconate dehydrogenase C-terminal like domain"/>
    <property type="match status" value="1"/>
</dbReference>
<dbReference type="Gene3D" id="3.40.50.720">
    <property type="entry name" value="NAD(P)-binding Rossmann-like Domain"/>
    <property type="match status" value="1"/>
</dbReference>
<dbReference type="NCBIfam" id="NF005112">
    <property type="entry name" value="PRK06545.2-4"/>
    <property type="match status" value="1"/>
</dbReference>
<proteinExistence type="inferred from homology"/>
<dbReference type="InterPro" id="IPR036291">
    <property type="entry name" value="NAD(P)-bd_dom_sf"/>
</dbReference>
<keyword evidence="2" id="KW-0560">Oxidoreductase</keyword>
<comment type="caution">
    <text evidence="4">The sequence shown here is derived from an EMBL/GenBank/DDBJ whole genome shotgun (WGS) entry which is preliminary data.</text>
</comment>
<dbReference type="InterPro" id="IPR003099">
    <property type="entry name" value="Prephen_DH"/>
</dbReference>
<protein>
    <submittedName>
        <fullName evidence="4">Prephenate dehydrogenase</fullName>
    </submittedName>
</protein>
<dbReference type="PROSITE" id="PS51176">
    <property type="entry name" value="PDH_ADH"/>
    <property type="match status" value="1"/>
</dbReference>
<organism evidence="4 5">
    <name type="scientific">Actinoplanes palleronii</name>
    <dbReference type="NCBI Taxonomy" id="113570"/>
    <lineage>
        <taxon>Bacteria</taxon>
        <taxon>Bacillati</taxon>
        <taxon>Actinomycetota</taxon>
        <taxon>Actinomycetes</taxon>
        <taxon>Micromonosporales</taxon>
        <taxon>Micromonosporaceae</taxon>
        <taxon>Actinoplanes</taxon>
    </lineage>
</organism>
<dbReference type="PANTHER" id="PTHR21363:SF0">
    <property type="entry name" value="PREPHENATE DEHYDROGENASE [NADP(+)]"/>
    <property type="match status" value="1"/>
</dbReference>
<comment type="similarity">
    <text evidence="1">Belongs to the prephenate/arogenate dehydrogenase family.</text>
</comment>
<dbReference type="RefSeq" id="WP_203828616.1">
    <property type="nucleotide sequence ID" value="NZ_BAAATY010000029.1"/>
</dbReference>
<evidence type="ECO:0000256" key="2">
    <source>
        <dbReference type="ARBA" id="ARBA00023002"/>
    </source>
</evidence>
<dbReference type="Pfam" id="PF02153">
    <property type="entry name" value="PDH_N"/>
    <property type="match status" value="1"/>
</dbReference>
<dbReference type="SUPFAM" id="SSF51735">
    <property type="entry name" value="NAD(P)-binding Rossmann-fold domains"/>
    <property type="match status" value="1"/>
</dbReference>
<evidence type="ECO:0000259" key="3">
    <source>
        <dbReference type="PROSITE" id="PS51176"/>
    </source>
</evidence>
<gene>
    <name evidence="4" type="ORF">Apa02nite_067110</name>
</gene>
<dbReference type="EMBL" id="BOMS01000108">
    <property type="protein sequence ID" value="GIE70603.1"/>
    <property type="molecule type" value="Genomic_DNA"/>
</dbReference>
<dbReference type="InterPro" id="IPR046825">
    <property type="entry name" value="PDH_C"/>
</dbReference>
<dbReference type="PANTHER" id="PTHR21363">
    <property type="entry name" value="PREPHENATE DEHYDROGENASE"/>
    <property type="match status" value="1"/>
</dbReference>
<reference evidence="4 5" key="1">
    <citation type="submission" date="2021-01" db="EMBL/GenBank/DDBJ databases">
        <title>Whole genome shotgun sequence of Actinoplanes palleronii NBRC 14916.</title>
        <authorList>
            <person name="Komaki H."/>
            <person name="Tamura T."/>
        </authorList>
    </citation>
    <scope>NUCLEOTIDE SEQUENCE [LARGE SCALE GENOMIC DNA]</scope>
    <source>
        <strain evidence="4 5">NBRC 14916</strain>
    </source>
</reference>
<dbReference type="InterPro" id="IPR050812">
    <property type="entry name" value="Preph/Arog_dehydrog"/>
</dbReference>
<feature type="domain" description="Prephenate/arogenate dehydrogenase" evidence="3">
    <location>
        <begin position="5"/>
        <end position="291"/>
    </location>
</feature>
<dbReference type="Proteomes" id="UP000624709">
    <property type="component" value="Unassembled WGS sequence"/>
</dbReference>
<evidence type="ECO:0000313" key="4">
    <source>
        <dbReference type="EMBL" id="GIE70603.1"/>
    </source>
</evidence>
<dbReference type="SUPFAM" id="SSF48179">
    <property type="entry name" value="6-phosphogluconate dehydrogenase C-terminal domain-like"/>
    <property type="match status" value="1"/>
</dbReference>
<dbReference type="Pfam" id="PF20463">
    <property type="entry name" value="PDH_C"/>
    <property type="match status" value="1"/>
</dbReference>
<dbReference type="InterPro" id="IPR008927">
    <property type="entry name" value="6-PGluconate_DH-like_C_sf"/>
</dbReference>
<evidence type="ECO:0000313" key="5">
    <source>
        <dbReference type="Proteomes" id="UP000624709"/>
    </source>
</evidence>